<keyword evidence="4" id="KW-0064">Aspartyl protease</keyword>
<evidence type="ECO:0000256" key="5">
    <source>
        <dbReference type="ARBA" id="ARBA00022801"/>
    </source>
</evidence>
<feature type="region of interest" description="Disordered" evidence="10">
    <location>
        <begin position="516"/>
        <end position="567"/>
    </location>
</feature>
<reference evidence="13" key="2">
    <citation type="journal article" date="2024" name="Plant">
        <title>Genomic evolution and insights into agronomic trait innovations of Sesamum species.</title>
        <authorList>
            <person name="Miao H."/>
            <person name="Wang L."/>
            <person name="Qu L."/>
            <person name="Liu H."/>
            <person name="Sun Y."/>
            <person name="Le M."/>
            <person name="Wang Q."/>
            <person name="Wei S."/>
            <person name="Zheng Y."/>
            <person name="Lin W."/>
            <person name="Duan Y."/>
            <person name="Cao H."/>
            <person name="Xiong S."/>
            <person name="Wang X."/>
            <person name="Wei L."/>
            <person name="Li C."/>
            <person name="Ma Q."/>
            <person name="Ju M."/>
            <person name="Zhao R."/>
            <person name="Li G."/>
            <person name="Mu C."/>
            <person name="Tian Q."/>
            <person name="Mei H."/>
            <person name="Zhang T."/>
            <person name="Gao T."/>
            <person name="Zhang H."/>
        </authorList>
    </citation>
    <scope>NUCLEOTIDE SEQUENCE</scope>
    <source>
        <strain evidence="13">K16</strain>
    </source>
</reference>
<keyword evidence="8" id="KW-0539">Nucleus</keyword>
<dbReference type="GO" id="GO:0005634">
    <property type="term" value="C:nucleus"/>
    <property type="evidence" value="ECO:0007669"/>
    <property type="project" value="UniProtKB-SubCell"/>
</dbReference>
<dbReference type="Gene3D" id="3.30.420.10">
    <property type="entry name" value="Ribonuclease H-like superfamily/Ribonuclease H"/>
    <property type="match status" value="1"/>
</dbReference>
<dbReference type="GO" id="GO:0015074">
    <property type="term" value="P:DNA integration"/>
    <property type="evidence" value="ECO:0007669"/>
    <property type="project" value="InterPro"/>
</dbReference>
<dbReference type="PANTHER" id="PTHR42648">
    <property type="entry name" value="TRANSPOSASE, PUTATIVE-RELATED"/>
    <property type="match status" value="1"/>
</dbReference>
<dbReference type="SMART" id="SM00343">
    <property type="entry name" value="ZnF_C2HC"/>
    <property type="match status" value="2"/>
</dbReference>
<dbReference type="InterPro" id="IPR001878">
    <property type="entry name" value="Znf_CCHC"/>
</dbReference>
<keyword evidence="9" id="KW-0863">Zinc-finger</keyword>
<evidence type="ECO:0000313" key="14">
    <source>
        <dbReference type="Proteomes" id="UP001289374"/>
    </source>
</evidence>
<dbReference type="GO" id="GO:0003676">
    <property type="term" value="F:nucleic acid binding"/>
    <property type="evidence" value="ECO:0007669"/>
    <property type="project" value="InterPro"/>
</dbReference>
<gene>
    <name evidence="13" type="ORF">Sango_1822800</name>
</gene>
<dbReference type="InterPro" id="IPR036875">
    <property type="entry name" value="Znf_CCHC_sf"/>
</dbReference>
<name>A0AAE1WHJ3_9LAMI</name>
<feature type="region of interest" description="Disordered" evidence="10">
    <location>
        <begin position="1027"/>
        <end position="1085"/>
    </location>
</feature>
<feature type="domain" description="CCHC-type" evidence="11">
    <location>
        <begin position="36"/>
        <end position="50"/>
    </location>
</feature>
<feature type="domain" description="Integrase catalytic" evidence="12">
    <location>
        <begin position="261"/>
        <end position="437"/>
    </location>
</feature>
<keyword evidence="5" id="KW-0378">Hydrolase</keyword>
<sequence length="1242" mass="143245">MGDKKKQNKGTYVPCRICKRTNHLEKDCYFRGKPQCRNCKRFGHVEKDCRLKGNHQANCIEENNSSDQLFYTCNSVAETGEATWYIDSAASNHMTYNKGAFQTLDESFKTNVKLGDNHIVKVEGKGSVAINTRKGTRIINDVMYIPNLRTNLFSVGQMMEKGYTLYFGGDSCTIYDNKDKTLKIAEVRMKEHRCFPIHLQYMGRTAMKAQEDQSWLWHRRLGHFNFQGLKILHQKKMMTDLLQIQAVEGACEACLQGKQHKKPFPSGTSWRAKAVLELIHTDVCGPMRTPSHEQNRYFILFIDDYSKMTWVYFMREKSEVFKVFKKFKNLVEKQSGRSIKVLRSDRGKEYNNSEFDKFCEEEGIEHQTTVSYNPQQNGVSERKNRTVMEMARSMLQEKHLPKAFWAEAVYTAVYLLNRCPTKAVQNMTPIEAWSGKKPSAKHLRVFGSICYVHIPTEKRHKLEEKTEKGIFLGYSTQSKGYRIYNLKTKKLIISRDVEFDEDAIWNWDEEKVERQSVMIPKETPPQQQQEEGTDQVEMERRSQQASGSPRRPPSSEEIEEETPPRKTKLLSDIYETCNFIILEPENFETAVKHKVWVQAMEEEIKMIEKNNTWELADRPKDKDVIGVKWIYKTKLNADGSIQKHKARLVAKGYSQLPGIDYTETFAPVARLDTIRALIAIAANKKWKIYQMDVKSAFLNGYIDEEIYVEQPQGFIAKGSEEKVMRLKKALYGLKQAPRAWYSRIDKYFMDRGFRRSLSEPTLYIKSQDNDTLIVSLYVDDLIYTGNNEKMIQVFKEDMMKTFEMSDLGLMHFFLGIEINQEKEGIFICQRKYTETLLKKFKMESCKTVTTPLVTGEKYQKEDGSQKVDGSMYRSLIGSLLYLTGTRPDIMFATSLLSRFMQSPSQVHYGAAKRILRYLRGTKDFGIWYKSTNDAKLEYFSWASKKQATVAQSSAEAEYIAAAATSNQTIWLRRILEDIGEKQEEPTTIYCDNKSAIAITKNPVQHSRTKHIDIKYHSLREATTKGEIELKNSNPTPENPQPVPQPLNSEEEAVVSQALAAQGSQPARRTTRPRPPSQTYDHIVSERRRRELLSKRFAILSGMIPGLTKLQERVKILEEQATKETMESVVLVKKSQIIEDNEDSGLSDEKHDCYKEQPLLAEIETKFCNNQIVLRIQCAKLKGVVARLLDQVENLNLTVSNSIVVTLGNHAFDITIIAEMEKESSGSLKEIVRVLHSAVRRFR</sequence>
<accession>A0AAE1WHJ3</accession>
<dbReference type="InterPro" id="IPR001584">
    <property type="entry name" value="Integrase_cat-core"/>
</dbReference>
<evidence type="ECO:0000256" key="1">
    <source>
        <dbReference type="ARBA" id="ARBA00004123"/>
    </source>
</evidence>
<evidence type="ECO:0000256" key="7">
    <source>
        <dbReference type="ARBA" id="ARBA00023163"/>
    </source>
</evidence>
<dbReference type="PANTHER" id="PTHR42648:SF18">
    <property type="entry name" value="RETROTRANSPOSON, UNCLASSIFIED-LIKE PROTEIN"/>
    <property type="match status" value="1"/>
</dbReference>
<keyword evidence="3" id="KW-0479">Metal-binding</keyword>
<dbReference type="SUPFAM" id="SSF56672">
    <property type="entry name" value="DNA/RNA polymerases"/>
    <property type="match status" value="1"/>
</dbReference>
<dbReference type="PROSITE" id="PS50158">
    <property type="entry name" value="ZF_CCHC"/>
    <property type="match status" value="1"/>
</dbReference>
<comment type="caution">
    <text evidence="13">The sequence shown here is derived from an EMBL/GenBank/DDBJ whole genome shotgun (WGS) entry which is preliminary data.</text>
</comment>
<dbReference type="GO" id="GO:0006508">
    <property type="term" value="P:proteolysis"/>
    <property type="evidence" value="ECO:0007669"/>
    <property type="project" value="UniProtKB-KW"/>
</dbReference>
<dbReference type="CDD" id="cd09272">
    <property type="entry name" value="RNase_HI_RT_Ty1"/>
    <property type="match status" value="1"/>
</dbReference>
<evidence type="ECO:0000256" key="8">
    <source>
        <dbReference type="ARBA" id="ARBA00023242"/>
    </source>
</evidence>
<keyword evidence="6" id="KW-0805">Transcription regulation</keyword>
<dbReference type="InterPro" id="IPR054722">
    <property type="entry name" value="PolX-like_BBD"/>
</dbReference>
<evidence type="ECO:0000256" key="3">
    <source>
        <dbReference type="ARBA" id="ARBA00022723"/>
    </source>
</evidence>
<dbReference type="Pfam" id="PF22936">
    <property type="entry name" value="Pol_BBD"/>
    <property type="match status" value="1"/>
</dbReference>
<proteinExistence type="predicted"/>
<protein>
    <submittedName>
        <fullName evidence="13">Retrovirus-related Pol polyprotein from transposon TNT 1-94</fullName>
    </submittedName>
</protein>
<dbReference type="InterPro" id="IPR043502">
    <property type="entry name" value="DNA/RNA_pol_sf"/>
</dbReference>
<dbReference type="InterPro" id="IPR057670">
    <property type="entry name" value="SH3_retrovirus"/>
</dbReference>
<evidence type="ECO:0000259" key="12">
    <source>
        <dbReference type="PROSITE" id="PS50994"/>
    </source>
</evidence>
<dbReference type="EMBL" id="JACGWL010000010">
    <property type="protein sequence ID" value="KAK4393520.1"/>
    <property type="molecule type" value="Genomic_DNA"/>
</dbReference>
<dbReference type="InterPro" id="IPR012337">
    <property type="entry name" value="RNaseH-like_sf"/>
</dbReference>
<evidence type="ECO:0000256" key="9">
    <source>
        <dbReference type="PROSITE-ProRule" id="PRU00047"/>
    </source>
</evidence>
<dbReference type="Pfam" id="PF00665">
    <property type="entry name" value="rve"/>
    <property type="match status" value="1"/>
</dbReference>
<keyword evidence="14" id="KW-1185">Reference proteome</keyword>
<evidence type="ECO:0000259" key="11">
    <source>
        <dbReference type="PROSITE" id="PS50158"/>
    </source>
</evidence>
<dbReference type="AlphaFoldDB" id="A0AAE1WHJ3"/>
<dbReference type="SUPFAM" id="SSF47459">
    <property type="entry name" value="HLH, helix-loop-helix DNA-binding domain"/>
    <property type="match status" value="1"/>
</dbReference>
<dbReference type="Gene3D" id="4.10.60.10">
    <property type="entry name" value="Zinc finger, CCHC-type"/>
    <property type="match status" value="1"/>
</dbReference>
<evidence type="ECO:0000256" key="6">
    <source>
        <dbReference type="ARBA" id="ARBA00023015"/>
    </source>
</evidence>
<dbReference type="InterPro" id="IPR039537">
    <property type="entry name" value="Retrotran_Ty1/copia-like"/>
</dbReference>
<dbReference type="Pfam" id="PF25597">
    <property type="entry name" value="SH3_retrovirus"/>
    <property type="match status" value="1"/>
</dbReference>
<evidence type="ECO:0000256" key="2">
    <source>
        <dbReference type="ARBA" id="ARBA00022670"/>
    </source>
</evidence>
<organism evidence="13 14">
    <name type="scientific">Sesamum angolense</name>
    <dbReference type="NCBI Taxonomy" id="2727404"/>
    <lineage>
        <taxon>Eukaryota</taxon>
        <taxon>Viridiplantae</taxon>
        <taxon>Streptophyta</taxon>
        <taxon>Embryophyta</taxon>
        <taxon>Tracheophyta</taxon>
        <taxon>Spermatophyta</taxon>
        <taxon>Magnoliopsida</taxon>
        <taxon>eudicotyledons</taxon>
        <taxon>Gunneridae</taxon>
        <taxon>Pentapetalae</taxon>
        <taxon>asterids</taxon>
        <taxon>lamiids</taxon>
        <taxon>Lamiales</taxon>
        <taxon>Pedaliaceae</taxon>
        <taxon>Sesamum</taxon>
    </lineage>
</organism>
<evidence type="ECO:0000313" key="13">
    <source>
        <dbReference type="EMBL" id="KAK4393520.1"/>
    </source>
</evidence>
<dbReference type="InterPro" id="IPR025724">
    <property type="entry name" value="GAG-pre-integrase_dom"/>
</dbReference>
<dbReference type="GO" id="GO:0046983">
    <property type="term" value="F:protein dimerization activity"/>
    <property type="evidence" value="ECO:0007669"/>
    <property type="project" value="InterPro"/>
</dbReference>
<dbReference type="InterPro" id="IPR036397">
    <property type="entry name" value="RNaseH_sf"/>
</dbReference>
<dbReference type="Proteomes" id="UP001289374">
    <property type="component" value="Unassembled WGS sequence"/>
</dbReference>
<keyword evidence="7" id="KW-0804">Transcription</keyword>
<dbReference type="InterPro" id="IPR036638">
    <property type="entry name" value="HLH_DNA-bd_sf"/>
</dbReference>
<dbReference type="Pfam" id="PF13976">
    <property type="entry name" value="gag_pre-integrs"/>
    <property type="match status" value="1"/>
</dbReference>
<dbReference type="GO" id="GO:0008270">
    <property type="term" value="F:zinc ion binding"/>
    <property type="evidence" value="ECO:0007669"/>
    <property type="project" value="UniProtKB-KW"/>
</dbReference>
<keyword evidence="9" id="KW-0862">Zinc</keyword>
<keyword evidence="2" id="KW-0645">Protease</keyword>
<dbReference type="GO" id="GO:0004190">
    <property type="term" value="F:aspartic-type endopeptidase activity"/>
    <property type="evidence" value="ECO:0007669"/>
    <property type="project" value="UniProtKB-KW"/>
</dbReference>
<reference evidence="13" key="1">
    <citation type="submission" date="2020-06" db="EMBL/GenBank/DDBJ databases">
        <authorList>
            <person name="Li T."/>
            <person name="Hu X."/>
            <person name="Zhang T."/>
            <person name="Song X."/>
            <person name="Zhang H."/>
            <person name="Dai N."/>
            <person name="Sheng W."/>
            <person name="Hou X."/>
            <person name="Wei L."/>
        </authorList>
    </citation>
    <scope>NUCLEOTIDE SEQUENCE</scope>
    <source>
        <strain evidence="13">K16</strain>
        <tissue evidence="13">Leaf</tissue>
    </source>
</reference>
<dbReference type="PROSITE" id="PS50994">
    <property type="entry name" value="INTEGRASE"/>
    <property type="match status" value="1"/>
</dbReference>
<dbReference type="Pfam" id="PF07727">
    <property type="entry name" value="RVT_2"/>
    <property type="match status" value="1"/>
</dbReference>
<dbReference type="SUPFAM" id="SSF53098">
    <property type="entry name" value="Ribonuclease H-like"/>
    <property type="match status" value="1"/>
</dbReference>
<comment type="subcellular location">
    <subcellularLocation>
        <location evidence="1">Nucleus</location>
    </subcellularLocation>
</comment>
<evidence type="ECO:0000256" key="4">
    <source>
        <dbReference type="ARBA" id="ARBA00022750"/>
    </source>
</evidence>
<dbReference type="SUPFAM" id="SSF57756">
    <property type="entry name" value="Retrovirus zinc finger-like domains"/>
    <property type="match status" value="1"/>
</dbReference>
<evidence type="ECO:0000256" key="10">
    <source>
        <dbReference type="SAM" id="MobiDB-lite"/>
    </source>
</evidence>
<dbReference type="InterPro" id="IPR013103">
    <property type="entry name" value="RVT_2"/>
</dbReference>